<organism evidence="1 2">
    <name type="scientific">Caerostris extrusa</name>
    <name type="common">Bark spider</name>
    <name type="synonym">Caerostris bankana</name>
    <dbReference type="NCBI Taxonomy" id="172846"/>
    <lineage>
        <taxon>Eukaryota</taxon>
        <taxon>Metazoa</taxon>
        <taxon>Ecdysozoa</taxon>
        <taxon>Arthropoda</taxon>
        <taxon>Chelicerata</taxon>
        <taxon>Arachnida</taxon>
        <taxon>Araneae</taxon>
        <taxon>Araneomorphae</taxon>
        <taxon>Entelegynae</taxon>
        <taxon>Araneoidea</taxon>
        <taxon>Araneidae</taxon>
        <taxon>Caerostris</taxon>
    </lineage>
</organism>
<dbReference type="EMBL" id="BPLR01012374">
    <property type="protein sequence ID" value="GIY53523.1"/>
    <property type="molecule type" value="Genomic_DNA"/>
</dbReference>
<proteinExistence type="predicted"/>
<comment type="caution">
    <text evidence="1">The sequence shown here is derived from an EMBL/GenBank/DDBJ whole genome shotgun (WGS) entry which is preliminary data.</text>
</comment>
<evidence type="ECO:0000313" key="2">
    <source>
        <dbReference type="Proteomes" id="UP001054945"/>
    </source>
</evidence>
<dbReference type="AlphaFoldDB" id="A0AAV4U6Y2"/>
<gene>
    <name evidence="1" type="ORF">CEXT_584491</name>
</gene>
<accession>A0AAV4U6Y2</accession>
<evidence type="ECO:0000313" key="1">
    <source>
        <dbReference type="EMBL" id="GIY53523.1"/>
    </source>
</evidence>
<keyword evidence="2" id="KW-1185">Reference proteome</keyword>
<sequence length="127" mass="14403">MVGKKQLERTHNYNHMPSSPNNSEICCNLIDDRVERVALEQWAMRLLYETITPSDTDEWYSGLSAPISELKLQMKNGPSFQWNILLCSPSLPLDSYREGVTAGRNAAKVFSDVYYFGLGIKLGTIRT</sequence>
<reference evidence="1 2" key="1">
    <citation type="submission" date="2021-06" db="EMBL/GenBank/DDBJ databases">
        <title>Caerostris extrusa draft genome.</title>
        <authorList>
            <person name="Kono N."/>
            <person name="Arakawa K."/>
        </authorList>
    </citation>
    <scope>NUCLEOTIDE SEQUENCE [LARGE SCALE GENOMIC DNA]</scope>
</reference>
<protein>
    <submittedName>
        <fullName evidence="1">Uncharacterized protein</fullName>
    </submittedName>
</protein>
<name>A0AAV4U6Y2_CAEEX</name>
<dbReference type="Proteomes" id="UP001054945">
    <property type="component" value="Unassembled WGS sequence"/>
</dbReference>